<gene>
    <name evidence="3" type="ORF">CJ191_03175</name>
</gene>
<accession>A0A2N6UF35</accession>
<feature type="region of interest" description="Disordered" evidence="1">
    <location>
        <begin position="99"/>
        <end position="121"/>
    </location>
</feature>
<reference evidence="3 4" key="1">
    <citation type="submission" date="2017-09" db="EMBL/GenBank/DDBJ databases">
        <title>Bacterial strain isolated from the female urinary microbiota.</title>
        <authorList>
            <person name="Thomas-White K."/>
            <person name="Kumar N."/>
            <person name="Forster S."/>
            <person name="Putonti C."/>
            <person name="Lawley T."/>
            <person name="Wolfe A.J."/>
        </authorList>
    </citation>
    <scope>NUCLEOTIDE SEQUENCE [LARGE SCALE GENOMIC DNA]</scope>
    <source>
        <strain evidence="3 4">UMB0240</strain>
    </source>
</reference>
<dbReference type="OrthoDB" id="9996182at2"/>
<feature type="transmembrane region" description="Helical" evidence="2">
    <location>
        <begin position="223"/>
        <end position="244"/>
    </location>
</feature>
<keyword evidence="2" id="KW-1133">Transmembrane helix</keyword>
<sequence>MTPDDEQQLTRAQYRALKNKKDKADKTGGEVTDGIQESKQPLNVNRNNTTRDVRHLKSAAFNRNASASDRKVFKREEDLDAPRKFSADMLNQALYEKERQQTQSVKPASVGRETVDQSQWSTPDDHVITTAKSMQDHSDKHPVKETATKKERLSFKERLFGPSEEIDEKTNEEISTKTKYQENAYVTEKPMDDGVKDGDILVSVDQEAKKERHFFGATKIDRFLNITIVLLTIGVIVLTIIAFYV</sequence>
<protein>
    <submittedName>
        <fullName evidence="3">Uncharacterized protein</fullName>
    </submittedName>
</protein>
<evidence type="ECO:0000256" key="1">
    <source>
        <dbReference type="SAM" id="MobiDB-lite"/>
    </source>
</evidence>
<comment type="caution">
    <text evidence="3">The sequence shown here is derived from an EMBL/GenBank/DDBJ whole genome shotgun (WGS) entry which is preliminary data.</text>
</comment>
<dbReference type="Proteomes" id="UP000235701">
    <property type="component" value="Unassembled WGS sequence"/>
</dbReference>
<dbReference type="EMBL" id="PNHQ01000005">
    <property type="protein sequence ID" value="PMC80157.1"/>
    <property type="molecule type" value="Genomic_DNA"/>
</dbReference>
<keyword evidence="2" id="KW-0472">Membrane</keyword>
<evidence type="ECO:0000313" key="3">
    <source>
        <dbReference type="EMBL" id="PMC80157.1"/>
    </source>
</evidence>
<dbReference type="RefSeq" id="WP_070467946.1">
    <property type="nucleotide sequence ID" value="NZ_PNHQ01000005.1"/>
</dbReference>
<name>A0A2N6UF35_9LACT</name>
<dbReference type="AlphaFoldDB" id="A0A2N6UF35"/>
<evidence type="ECO:0000313" key="4">
    <source>
        <dbReference type="Proteomes" id="UP000235701"/>
    </source>
</evidence>
<organism evidence="3 4">
    <name type="scientific">Aerococcus viridans</name>
    <dbReference type="NCBI Taxonomy" id="1377"/>
    <lineage>
        <taxon>Bacteria</taxon>
        <taxon>Bacillati</taxon>
        <taxon>Bacillota</taxon>
        <taxon>Bacilli</taxon>
        <taxon>Lactobacillales</taxon>
        <taxon>Aerococcaceae</taxon>
        <taxon>Aerococcus</taxon>
    </lineage>
</organism>
<evidence type="ECO:0000256" key="2">
    <source>
        <dbReference type="SAM" id="Phobius"/>
    </source>
</evidence>
<proteinExistence type="predicted"/>
<keyword evidence="2" id="KW-0812">Transmembrane</keyword>
<keyword evidence="4" id="KW-1185">Reference proteome</keyword>